<organism evidence="2 3">
    <name type="scientific">Maribellus comscasis</name>
    <dbReference type="NCBI Taxonomy" id="2681766"/>
    <lineage>
        <taxon>Bacteria</taxon>
        <taxon>Pseudomonadati</taxon>
        <taxon>Bacteroidota</taxon>
        <taxon>Bacteroidia</taxon>
        <taxon>Marinilabiliales</taxon>
        <taxon>Prolixibacteraceae</taxon>
        <taxon>Maribellus</taxon>
    </lineage>
</organism>
<keyword evidence="1" id="KW-0472">Membrane</keyword>
<feature type="transmembrane region" description="Helical" evidence="1">
    <location>
        <begin position="6"/>
        <end position="23"/>
    </location>
</feature>
<name>A0A6I6JXV8_9BACT</name>
<evidence type="ECO:0000313" key="2">
    <source>
        <dbReference type="EMBL" id="QGY45978.1"/>
    </source>
</evidence>
<dbReference type="Proteomes" id="UP000428260">
    <property type="component" value="Chromosome"/>
</dbReference>
<keyword evidence="1" id="KW-0812">Transmembrane</keyword>
<keyword evidence="3" id="KW-1185">Reference proteome</keyword>
<evidence type="ECO:0000313" key="3">
    <source>
        <dbReference type="Proteomes" id="UP000428260"/>
    </source>
</evidence>
<feature type="transmembrane region" description="Helical" evidence="1">
    <location>
        <begin position="133"/>
        <end position="155"/>
    </location>
</feature>
<dbReference type="EMBL" id="CP046401">
    <property type="protein sequence ID" value="QGY45978.1"/>
    <property type="molecule type" value="Genomic_DNA"/>
</dbReference>
<dbReference type="AlphaFoldDB" id="A0A6I6JXV8"/>
<feature type="transmembrane region" description="Helical" evidence="1">
    <location>
        <begin position="101"/>
        <end position="121"/>
    </location>
</feature>
<evidence type="ECO:0000256" key="1">
    <source>
        <dbReference type="SAM" id="Phobius"/>
    </source>
</evidence>
<dbReference type="KEGG" id="mcos:GM418_20585"/>
<gene>
    <name evidence="2" type="ORF">GM418_20585</name>
</gene>
<proteinExistence type="predicted"/>
<keyword evidence="1" id="KW-1133">Transmembrane helix</keyword>
<accession>A0A6I6JXV8</accession>
<feature type="transmembrane region" description="Helical" evidence="1">
    <location>
        <begin position="43"/>
        <end position="62"/>
    </location>
</feature>
<protein>
    <submittedName>
        <fullName evidence="2">Uncharacterized protein</fullName>
    </submittedName>
</protein>
<reference evidence="2 3" key="1">
    <citation type="submission" date="2019-11" db="EMBL/GenBank/DDBJ databases">
        <authorList>
            <person name="Zheng R.K."/>
            <person name="Sun C.M."/>
        </authorList>
    </citation>
    <scope>NUCLEOTIDE SEQUENCE [LARGE SCALE GENOMIC DNA]</scope>
    <source>
        <strain evidence="2 3">WC007</strain>
    </source>
</reference>
<sequence>MNILLPVLIGYVILYISFGLYVLRPIPNSYDLLKIKIRFLPSYIKWIGLIFIVGGFIAAFGFNEFEGFVRKREVFFYNLNTGLLFFVFSKERDEDELFLHLRMKALVVSFINTIITIGILYPLVFLNNEITDSWIFDFGFFLLMLLVYYLSYFYYTKYKSKK</sequence>
<dbReference type="RefSeq" id="WP_158869117.1">
    <property type="nucleotide sequence ID" value="NZ_CP046401.1"/>
</dbReference>